<dbReference type="InterPro" id="IPR029058">
    <property type="entry name" value="AB_hydrolase_fold"/>
</dbReference>
<sequence length="472" mass="51150">MSSGPGESAVDFLIQAAPISQNITGGHYDIVSWEPRGLGQSIPAANCTNSTSPSISYHKLLVRGNGSDFEERSFAEAVQEHATIVGHECKATIAGPTDAAPHMTTKVVVQDMISILDAYAKTPEGKLVEDPMHLNYWGFSYGTIIGQTFASMHPYRINRVVLDGVVDADDYTNVKMETWLLDADVTFTSFFVYCHLAGSEACPYYIGNSAGDIFSRFERTVARLDAKTARAQSWENATLIESTLTGLKVIAFRFMYVPLGSFSDMAEVLVLLETASHNLTMESFSAMHNSVQNSTGEAFGDTNVAQVAISCSDNGNKLFNRSLEEVEPIVGKLKSQSWVGGEPLSKNLIACTGWGIDGVDRYAGPFGGRTKNPMLFVSNTRDPVTPKINGQRAATLFEGSQSLVTDGTGHTSLAVINVCALRKIGAYFQNGTMPGCDNFCDQGMGPWNVTIPGGLEKRGDWNDLQARMKALR</sequence>
<evidence type="ECO:0000259" key="3">
    <source>
        <dbReference type="Pfam" id="PF08386"/>
    </source>
</evidence>
<dbReference type="InterPro" id="IPR051601">
    <property type="entry name" value="Serine_prot/Carboxylest_S33"/>
</dbReference>
<dbReference type="OrthoDB" id="425534at2759"/>
<dbReference type="Gene3D" id="3.40.50.1820">
    <property type="entry name" value="alpha/beta hydrolase"/>
    <property type="match status" value="1"/>
</dbReference>
<dbReference type="SUPFAM" id="SSF53474">
    <property type="entry name" value="alpha/beta-Hydrolases"/>
    <property type="match status" value="1"/>
</dbReference>
<dbReference type="InterPro" id="IPR013595">
    <property type="entry name" value="Pept_S33_TAP-like_C"/>
</dbReference>
<accession>A0A9P7Z4S8</accession>
<comment type="similarity">
    <text evidence="1">Belongs to the peptidase S33 family.</text>
</comment>
<name>A0A9P7Z4S8_9HELO</name>
<dbReference type="AlphaFoldDB" id="A0A9P7Z4S8"/>
<dbReference type="PANTHER" id="PTHR43248">
    <property type="entry name" value="2-SUCCINYL-6-HYDROXY-2,4-CYCLOHEXADIENE-1-CARBOXYLATE SYNTHASE"/>
    <property type="match status" value="1"/>
</dbReference>
<dbReference type="PANTHER" id="PTHR43248:SF25">
    <property type="entry name" value="AB HYDROLASE-1 DOMAIN-CONTAINING PROTEIN-RELATED"/>
    <property type="match status" value="1"/>
</dbReference>
<evidence type="ECO:0000313" key="4">
    <source>
        <dbReference type="EMBL" id="KAG9245276.1"/>
    </source>
</evidence>
<dbReference type="Proteomes" id="UP000887226">
    <property type="component" value="Unassembled WGS sequence"/>
</dbReference>
<proteinExistence type="inferred from homology"/>
<keyword evidence="5" id="KW-1185">Reference proteome</keyword>
<dbReference type="EMBL" id="MU253856">
    <property type="protein sequence ID" value="KAG9245276.1"/>
    <property type="molecule type" value="Genomic_DNA"/>
</dbReference>
<evidence type="ECO:0000256" key="2">
    <source>
        <dbReference type="ARBA" id="ARBA00022801"/>
    </source>
</evidence>
<protein>
    <submittedName>
        <fullName evidence="4">TAP-like protein-domain-containing protein</fullName>
    </submittedName>
</protein>
<evidence type="ECO:0000256" key="1">
    <source>
        <dbReference type="ARBA" id="ARBA00010088"/>
    </source>
</evidence>
<reference evidence="4" key="1">
    <citation type="journal article" date="2021" name="IMA Fungus">
        <title>Genomic characterization of three marine fungi, including Emericellopsis atlantica sp. nov. with signatures of a generalist lifestyle and marine biomass degradation.</title>
        <authorList>
            <person name="Hagestad O.C."/>
            <person name="Hou L."/>
            <person name="Andersen J.H."/>
            <person name="Hansen E.H."/>
            <person name="Altermark B."/>
            <person name="Li C."/>
            <person name="Kuhnert E."/>
            <person name="Cox R.J."/>
            <person name="Crous P.W."/>
            <person name="Spatafora J.W."/>
            <person name="Lail K."/>
            <person name="Amirebrahimi M."/>
            <person name="Lipzen A."/>
            <person name="Pangilinan J."/>
            <person name="Andreopoulos W."/>
            <person name="Hayes R.D."/>
            <person name="Ng V."/>
            <person name="Grigoriev I.V."/>
            <person name="Jackson S.A."/>
            <person name="Sutton T.D.S."/>
            <person name="Dobson A.D.W."/>
            <person name="Rama T."/>
        </authorList>
    </citation>
    <scope>NUCLEOTIDE SEQUENCE</scope>
    <source>
        <strain evidence="4">TRa3180A</strain>
    </source>
</reference>
<organism evidence="4 5">
    <name type="scientific">Calycina marina</name>
    <dbReference type="NCBI Taxonomy" id="1763456"/>
    <lineage>
        <taxon>Eukaryota</taxon>
        <taxon>Fungi</taxon>
        <taxon>Dikarya</taxon>
        <taxon>Ascomycota</taxon>
        <taxon>Pezizomycotina</taxon>
        <taxon>Leotiomycetes</taxon>
        <taxon>Helotiales</taxon>
        <taxon>Pezizellaceae</taxon>
        <taxon>Calycina</taxon>
    </lineage>
</organism>
<dbReference type="Pfam" id="PF08386">
    <property type="entry name" value="Abhydrolase_4"/>
    <property type="match status" value="1"/>
</dbReference>
<feature type="domain" description="Peptidase S33 tripeptidyl aminopeptidase-like C-terminal" evidence="3">
    <location>
        <begin position="341"/>
        <end position="440"/>
    </location>
</feature>
<comment type="caution">
    <text evidence="4">The sequence shown here is derived from an EMBL/GenBank/DDBJ whole genome shotgun (WGS) entry which is preliminary data.</text>
</comment>
<evidence type="ECO:0000313" key="5">
    <source>
        <dbReference type="Proteomes" id="UP000887226"/>
    </source>
</evidence>
<keyword evidence="2" id="KW-0378">Hydrolase</keyword>
<gene>
    <name evidence="4" type="ORF">BJ878DRAFT_29521</name>
</gene>
<dbReference type="GO" id="GO:0016787">
    <property type="term" value="F:hydrolase activity"/>
    <property type="evidence" value="ECO:0007669"/>
    <property type="project" value="UniProtKB-KW"/>
</dbReference>